<reference evidence="13" key="3">
    <citation type="submission" date="2015-06" db="UniProtKB">
        <authorList>
            <consortium name="EnsemblMetazoa"/>
        </authorList>
    </citation>
    <scope>IDENTIFICATION</scope>
</reference>
<dbReference type="GO" id="GO:0000938">
    <property type="term" value="C:GARP complex"/>
    <property type="evidence" value="ECO:0007669"/>
    <property type="project" value="InterPro"/>
</dbReference>
<evidence type="ECO:0000256" key="7">
    <source>
        <dbReference type="ARBA" id="ARBA00023034"/>
    </source>
</evidence>
<feature type="region of interest" description="Disordered" evidence="9">
    <location>
        <begin position="186"/>
        <end position="209"/>
    </location>
</feature>
<reference evidence="12 14" key="2">
    <citation type="journal article" date="2013" name="Nature">
        <title>Insights into bilaterian evolution from three spiralian genomes.</title>
        <authorList>
            <person name="Simakov O."/>
            <person name="Marletaz F."/>
            <person name="Cho S.J."/>
            <person name="Edsinger-Gonzales E."/>
            <person name="Havlak P."/>
            <person name="Hellsten U."/>
            <person name="Kuo D.H."/>
            <person name="Larsson T."/>
            <person name="Lv J."/>
            <person name="Arendt D."/>
            <person name="Savage R."/>
            <person name="Osoegawa K."/>
            <person name="de Jong P."/>
            <person name="Grimwood J."/>
            <person name="Chapman J.A."/>
            <person name="Shapiro H."/>
            <person name="Aerts A."/>
            <person name="Otillar R.P."/>
            <person name="Terry A.Y."/>
            <person name="Boore J.L."/>
            <person name="Grigoriev I.V."/>
            <person name="Lindberg D.R."/>
            <person name="Seaver E.C."/>
            <person name="Weisblat D.A."/>
            <person name="Putnam N.H."/>
            <person name="Rokhsar D.S."/>
        </authorList>
    </citation>
    <scope>NUCLEOTIDE SEQUENCE</scope>
    <source>
        <strain evidence="12 14">I ESC-2004</strain>
    </source>
</reference>
<dbReference type="Pfam" id="PF07928">
    <property type="entry name" value="Vps54"/>
    <property type="match status" value="1"/>
</dbReference>
<evidence type="ECO:0000256" key="5">
    <source>
        <dbReference type="ARBA" id="ARBA00022553"/>
    </source>
</evidence>
<organism evidence="12">
    <name type="scientific">Capitella teleta</name>
    <name type="common">Polychaete worm</name>
    <dbReference type="NCBI Taxonomy" id="283909"/>
    <lineage>
        <taxon>Eukaryota</taxon>
        <taxon>Metazoa</taxon>
        <taxon>Spiralia</taxon>
        <taxon>Lophotrochozoa</taxon>
        <taxon>Annelida</taxon>
        <taxon>Polychaeta</taxon>
        <taxon>Sedentaria</taxon>
        <taxon>Scolecida</taxon>
        <taxon>Capitellidae</taxon>
        <taxon>Capitella</taxon>
    </lineage>
</organism>
<dbReference type="AlphaFoldDB" id="R7UWE0"/>
<evidence type="ECO:0000256" key="2">
    <source>
        <dbReference type="ARBA" id="ARBA00009150"/>
    </source>
</evidence>
<evidence type="ECO:0000259" key="10">
    <source>
        <dbReference type="Pfam" id="PF07928"/>
    </source>
</evidence>
<sequence length="990" mass="112357">MASDGKYVVPWKRCAVCPPDARPGGFVFRSPREFCSHLRDFHCTKEGGSFVCRYGMNRVCPSLPLEGVSDRDYEDHVARDHVSREPGVRPTNPSGSPDSSGCSTPVSQEPSIVQDQHKWTIFMSKTNLPAALNDPRLVRRETDFFTKTWGEGFDNYGVMPNPDIPEITKEHFRRYLKRISKRLKDHESSSAAVSDLPAPRPDQKTSLRPEDHFPMLMSRKIDKLSPDYEAIPKIRQLFGAEEAEIFMQHGFSLDNPATFNTVFPWSLVEPPKQEQAGKPRQSSKLLQEKLSHYLDVVEVHIARQISLRSEAFFLAVSSHDKLQENMANTCATIRKLRDRVHKLDDTMAVGPLRVMRMSQARANHLKLLHKLKLMATVHQTQPTLQLLLSTNEFVGALDLIATTQEVLTQELAGIHSFRHLGSQLAEMEKAIDCMMQEDFVRYATIDLNRPLTEGHDILEEFHQRNPTLTETQEKLVAIVLGMLRQKKYGFIDIYREESYTCLKAMLKQTVIEAVSQSDEVVEESAQGSLADQMRLLSYSTWMQLLQRIFEYLLVIIHRVQNVCLVIEELLNAASGTPSTKKDGPQSPTSPIRMSTDIEDLLTKSEGVRVHAMLRELLCQVCDHANDRCVKVMQARLKEGFLERLTSNEFVQLSKSVEKFVSDCEKLCGKRSTSLRSCLQSQASRFINRFHEERKTKLGLILDNERWKQADVPSEFQALVDHITQSGRLIQPTKNLADAGKRPQEYLLVDGQRYAVVGTALLLVKMIVDYCECCEDIPAATPDILSRLIELLKMFNSRTCQLILGAGAVQLVGLRTISTKNLALASRCLQLVIHFLPIVQQHYEERLQGKQANMLKHFDHVLKDYNDHVAELSNKLLFIMDGMLESNLNKWEVRPPMPSAAFRNISKQICKLHEGISELLPPLQIYSLFESIHNNFKLFLRSQLIKSGVTNDGGPQHGLVVQDVTFYVGNLQSLIGLETLDTDMAAIWDKS</sequence>
<proteinExistence type="inferred from homology"/>
<evidence type="ECO:0000256" key="9">
    <source>
        <dbReference type="SAM" id="MobiDB-lite"/>
    </source>
</evidence>
<protein>
    <recommendedName>
        <fullName evidence="3">Vacuolar protein sorting-associated protein 54</fullName>
    </recommendedName>
</protein>
<dbReference type="GO" id="GO:0005829">
    <property type="term" value="C:cytosol"/>
    <property type="evidence" value="ECO:0007669"/>
    <property type="project" value="GOC"/>
</dbReference>
<dbReference type="PANTHER" id="PTHR12965:SF0">
    <property type="entry name" value="VACUOLAR PROTEIN SORTING-ASSOCIATED PROTEIN 54"/>
    <property type="match status" value="1"/>
</dbReference>
<dbReference type="Proteomes" id="UP000014760">
    <property type="component" value="Unassembled WGS sequence"/>
</dbReference>
<evidence type="ECO:0000313" key="14">
    <source>
        <dbReference type="Proteomes" id="UP000014760"/>
    </source>
</evidence>
<keyword evidence="6" id="KW-0653">Protein transport</keyword>
<comment type="similarity">
    <text evidence="2">Belongs to the VPS54 family.</text>
</comment>
<evidence type="ECO:0000256" key="6">
    <source>
        <dbReference type="ARBA" id="ARBA00022927"/>
    </source>
</evidence>
<dbReference type="Gene3D" id="1.20.1280.130">
    <property type="match status" value="1"/>
</dbReference>
<dbReference type="EMBL" id="AMQN01005993">
    <property type="status" value="NOT_ANNOTATED_CDS"/>
    <property type="molecule type" value="Genomic_DNA"/>
</dbReference>
<dbReference type="FunFam" id="1.20.1280.130:FF:000001">
    <property type="entry name" value="Vacuolar protein sorting-associated protein 54"/>
    <property type="match status" value="1"/>
</dbReference>
<keyword evidence="8" id="KW-0175">Coiled coil</keyword>
<dbReference type="InterPro" id="IPR039745">
    <property type="entry name" value="Vps54"/>
</dbReference>
<evidence type="ECO:0000313" key="12">
    <source>
        <dbReference type="EMBL" id="ELU10634.1"/>
    </source>
</evidence>
<evidence type="ECO:0000256" key="3">
    <source>
        <dbReference type="ARBA" id="ARBA00017665"/>
    </source>
</evidence>
<dbReference type="OrthoDB" id="10259024at2759"/>
<dbReference type="EMBL" id="KB297336">
    <property type="protein sequence ID" value="ELU10634.1"/>
    <property type="molecule type" value="Genomic_DNA"/>
</dbReference>
<keyword evidence="4" id="KW-0813">Transport</keyword>
<evidence type="ECO:0000256" key="8">
    <source>
        <dbReference type="ARBA" id="ARBA00023054"/>
    </source>
</evidence>
<feature type="compositionally biased region" description="Polar residues" evidence="9">
    <location>
        <begin position="91"/>
        <end position="110"/>
    </location>
</feature>
<evidence type="ECO:0000313" key="13">
    <source>
        <dbReference type="EnsemblMetazoa" id="CapteP228327"/>
    </source>
</evidence>
<dbReference type="EnsemblMetazoa" id="CapteT228327">
    <property type="protein sequence ID" value="CapteP228327"/>
    <property type="gene ID" value="CapteG228327"/>
</dbReference>
<dbReference type="Gene3D" id="6.10.250.860">
    <property type="match status" value="1"/>
</dbReference>
<dbReference type="GO" id="GO:0042147">
    <property type="term" value="P:retrograde transport, endosome to Golgi"/>
    <property type="evidence" value="ECO:0007669"/>
    <property type="project" value="InterPro"/>
</dbReference>
<dbReference type="Pfam" id="PF10475">
    <property type="entry name" value="Vps54_N"/>
    <property type="match status" value="1"/>
</dbReference>
<dbReference type="OMA" id="FSFVQSY"/>
<accession>R7UWE0</accession>
<comment type="subcellular location">
    <subcellularLocation>
        <location evidence="1">Golgi apparatus</location>
        <location evidence="1">trans-Golgi network</location>
    </subcellularLocation>
</comment>
<gene>
    <name evidence="12" type="ORF">CAPTEDRAFT_228327</name>
</gene>
<dbReference type="STRING" id="283909.R7UWE0"/>
<keyword evidence="7" id="KW-0333">Golgi apparatus</keyword>
<dbReference type="InterPro" id="IPR019515">
    <property type="entry name" value="VPS54_N"/>
</dbReference>
<dbReference type="InterPro" id="IPR012501">
    <property type="entry name" value="Vps54_C"/>
</dbReference>
<dbReference type="HOGENOM" id="CLU_005185_1_0_1"/>
<dbReference type="PANTHER" id="PTHR12965">
    <property type="entry name" value="VACUOLAR PROTEIN SORTING 54"/>
    <property type="match status" value="1"/>
</dbReference>
<name>R7UWE0_CAPTE</name>
<dbReference type="GO" id="GO:0006896">
    <property type="term" value="P:Golgi to vacuole transport"/>
    <property type="evidence" value="ECO:0007669"/>
    <property type="project" value="TreeGrafter"/>
</dbReference>
<dbReference type="GO" id="GO:0015031">
    <property type="term" value="P:protein transport"/>
    <property type="evidence" value="ECO:0007669"/>
    <property type="project" value="UniProtKB-KW"/>
</dbReference>
<evidence type="ECO:0000256" key="4">
    <source>
        <dbReference type="ARBA" id="ARBA00022448"/>
    </source>
</evidence>
<feature type="domain" description="Vacuolar protein sorting-associated protein 54 C-terminal" evidence="10">
    <location>
        <begin position="751"/>
        <end position="880"/>
    </location>
</feature>
<keyword evidence="14" id="KW-1185">Reference proteome</keyword>
<dbReference type="GO" id="GO:0019905">
    <property type="term" value="F:syntaxin binding"/>
    <property type="evidence" value="ECO:0007669"/>
    <property type="project" value="TreeGrafter"/>
</dbReference>
<evidence type="ECO:0000256" key="1">
    <source>
        <dbReference type="ARBA" id="ARBA00004601"/>
    </source>
</evidence>
<evidence type="ECO:0000259" key="11">
    <source>
        <dbReference type="Pfam" id="PF10475"/>
    </source>
</evidence>
<keyword evidence="5" id="KW-0597">Phosphoprotein</keyword>
<dbReference type="FunCoup" id="R7UWE0">
    <property type="interactions" value="1362"/>
</dbReference>
<feature type="domain" description="Vacuolar protein sorting-associated protein 54 N-terminal" evidence="11">
    <location>
        <begin position="288"/>
        <end position="432"/>
    </location>
</feature>
<feature type="region of interest" description="Disordered" evidence="9">
    <location>
        <begin position="80"/>
        <end position="110"/>
    </location>
</feature>
<reference evidence="14" key="1">
    <citation type="submission" date="2012-12" db="EMBL/GenBank/DDBJ databases">
        <authorList>
            <person name="Hellsten U."/>
            <person name="Grimwood J."/>
            <person name="Chapman J.A."/>
            <person name="Shapiro H."/>
            <person name="Aerts A."/>
            <person name="Otillar R.P."/>
            <person name="Terry A.Y."/>
            <person name="Boore J.L."/>
            <person name="Simakov O."/>
            <person name="Marletaz F."/>
            <person name="Cho S.-J."/>
            <person name="Edsinger-Gonzales E."/>
            <person name="Havlak P."/>
            <person name="Kuo D.-H."/>
            <person name="Larsson T."/>
            <person name="Lv J."/>
            <person name="Arendt D."/>
            <person name="Savage R."/>
            <person name="Osoegawa K."/>
            <person name="de Jong P."/>
            <person name="Lindberg D.R."/>
            <person name="Seaver E.C."/>
            <person name="Weisblat D.A."/>
            <person name="Putnam N.H."/>
            <person name="Grigoriev I.V."/>
            <person name="Rokhsar D.S."/>
        </authorList>
    </citation>
    <scope>NUCLEOTIDE SEQUENCE</scope>
    <source>
        <strain evidence="14">I ESC-2004</strain>
    </source>
</reference>